<dbReference type="EMBL" id="SNXW01000003">
    <property type="protein sequence ID" value="TDP84618.1"/>
    <property type="molecule type" value="Genomic_DNA"/>
</dbReference>
<gene>
    <name evidence="13" type="ORF">EV672_103187</name>
</gene>
<keyword evidence="8 11" id="KW-1133">Transmembrane helix</keyword>
<keyword evidence="5 11" id="KW-0812">Transmembrane</keyword>
<feature type="transmembrane region" description="Helical" evidence="11">
    <location>
        <begin position="92"/>
        <end position="113"/>
    </location>
</feature>
<proteinExistence type="inferred from homology"/>
<evidence type="ECO:0000256" key="8">
    <source>
        <dbReference type="ARBA" id="ARBA00022989"/>
    </source>
</evidence>
<dbReference type="InterPro" id="IPR036034">
    <property type="entry name" value="PDZ_sf"/>
</dbReference>
<organism evidence="13 14">
    <name type="scientific">Aquabacterium commune</name>
    <dbReference type="NCBI Taxonomy" id="70586"/>
    <lineage>
        <taxon>Bacteria</taxon>
        <taxon>Pseudomonadati</taxon>
        <taxon>Pseudomonadota</taxon>
        <taxon>Betaproteobacteria</taxon>
        <taxon>Burkholderiales</taxon>
        <taxon>Aquabacterium</taxon>
    </lineage>
</organism>
<dbReference type="Proteomes" id="UP000294593">
    <property type="component" value="Unassembled WGS sequence"/>
</dbReference>
<keyword evidence="6 11" id="KW-0378">Hydrolase</keyword>
<evidence type="ECO:0000256" key="1">
    <source>
        <dbReference type="ARBA" id="ARBA00001947"/>
    </source>
</evidence>
<comment type="cofactor">
    <cofactor evidence="1 11">
        <name>Zn(2+)</name>
        <dbReference type="ChEBI" id="CHEBI:29105"/>
    </cofactor>
</comment>
<dbReference type="GO" id="GO:0016020">
    <property type="term" value="C:membrane"/>
    <property type="evidence" value="ECO:0007669"/>
    <property type="project" value="UniProtKB-SubCell"/>
</dbReference>
<reference evidence="13 14" key="1">
    <citation type="submission" date="2019-03" db="EMBL/GenBank/DDBJ databases">
        <title>Genomic Encyclopedia of Type Strains, Phase IV (KMG-IV): sequencing the most valuable type-strain genomes for metagenomic binning, comparative biology and taxonomic classification.</title>
        <authorList>
            <person name="Goeker M."/>
        </authorList>
    </citation>
    <scope>NUCLEOTIDE SEQUENCE [LARGE SCALE GENOMIC DNA]</scope>
    <source>
        <strain evidence="13 14">DSM 11901</strain>
    </source>
</reference>
<dbReference type="Pfam" id="PF17820">
    <property type="entry name" value="PDZ_6"/>
    <property type="match status" value="1"/>
</dbReference>
<name>A0A4V3CW14_9BURK</name>
<evidence type="ECO:0000259" key="12">
    <source>
        <dbReference type="PROSITE" id="PS50106"/>
    </source>
</evidence>
<comment type="caution">
    <text evidence="13">The sequence shown here is derived from an EMBL/GenBank/DDBJ whole genome shotgun (WGS) entry which is preliminary data.</text>
</comment>
<evidence type="ECO:0000256" key="7">
    <source>
        <dbReference type="ARBA" id="ARBA00022833"/>
    </source>
</evidence>
<feature type="transmembrane region" description="Helical" evidence="11">
    <location>
        <begin position="380"/>
        <end position="400"/>
    </location>
</feature>
<dbReference type="OrthoDB" id="9782003at2"/>
<evidence type="ECO:0000256" key="10">
    <source>
        <dbReference type="ARBA" id="ARBA00023136"/>
    </source>
</evidence>
<dbReference type="Pfam" id="PF02163">
    <property type="entry name" value="Peptidase_M50"/>
    <property type="match status" value="1"/>
</dbReference>
<evidence type="ECO:0000256" key="5">
    <source>
        <dbReference type="ARBA" id="ARBA00022692"/>
    </source>
</evidence>
<comment type="similarity">
    <text evidence="3 11">Belongs to the peptidase M50B family.</text>
</comment>
<keyword evidence="7 11" id="KW-0862">Zinc</keyword>
<evidence type="ECO:0000256" key="2">
    <source>
        <dbReference type="ARBA" id="ARBA00004141"/>
    </source>
</evidence>
<keyword evidence="10 11" id="KW-0472">Membrane</keyword>
<dbReference type="Gene3D" id="2.30.42.10">
    <property type="match status" value="2"/>
</dbReference>
<keyword evidence="11" id="KW-0479">Metal-binding</keyword>
<dbReference type="InterPro" id="IPR041489">
    <property type="entry name" value="PDZ_6"/>
</dbReference>
<evidence type="ECO:0000313" key="13">
    <source>
        <dbReference type="EMBL" id="TDP84618.1"/>
    </source>
</evidence>
<dbReference type="PANTHER" id="PTHR42837:SF2">
    <property type="entry name" value="MEMBRANE METALLOPROTEASE ARASP2, CHLOROPLASTIC-RELATED"/>
    <property type="match status" value="1"/>
</dbReference>
<evidence type="ECO:0000256" key="3">
    <source>
        <dbReference type="ARBA" id="ARBA00007931"/>
    </source>
</evidence>
<dbReference type="GO" id="GO:0046872">
    <property type="term" value="F:metal ion binding"/>
    <property type="evidence" value="ECO:0007669"/>
    <property type="project" value="UniProtKB-KW"/>
</dbReference>
<dbReference type="CDD" id="cd06163">
    <property type="entry name" value="S2P-M50_PDZ_RseP-like"/>
    <property type="match status" value="1"/>
</dbReference>
<dbReference type="RefSeq" id="WP_133607761.1">
    <property type="nucleotide sequence ID" value="NZ_SNXW01000003.1"/>
</dbReference>
<dbReference type="PROSITE" id="PS50106">
    <property type="entry name" value="PDZ"/>
    <property type="match status" value="1"/>
</dbReference>
<dbReference type="InterPro" id="IPR008915">
    <property type="entry name" value="Peptidase_M50"/>
</dbReference>
<sequence>MTVIAFLVTIGVLVLIHEYGHYRAAVACDVKVLRFSLGFGRVLWSHTRGETEFVLSALPLGGYVKMLDEREGTVDPAERHRAFNRKPLRQRAFVVAAGPLANLVLAVVLYACVNWAGVQEVRPWMAQPRADSMVARAGLASRDEVVALRAAQSDDWVPVRSMTELQWLFTRAAVKGQDVQLKVAARATDSAALGAQRTVSLALSSVPASEVDNGLLERLGFSGPYADPVVAQVVPGGPAEKGGLRQGDRVLLVNGQIVYDAGQLRQAIRDSAVQGKPQPLLVRIERAGRVQEVTLQPVMKDVQGKLLPRIEAGLGGPVAVTEVRYGAVEGLTRAVAKTWDVATLSLDMLGKMLVGEASIKNLSGPITIADYAGKSAQLGWVYYVGFLALVSVSLGVLNLLPLPVLDGGHLMYYLFESVTGRPVSDRWLERLQRGGVAIMLLMMSLALYNDFARLLGAP</sequence>
<dbReference type="AlphaFoldDB" id="A0A4V3CW14"/>
<dbReference type="InterPro" id="IPR001478">
    <property type="entry name" value="PDZ"/>
</dbReference>
<protein>
    <recommendedName>
        <fullName evidence="11">Zinc metalloprotease</fullName>
        <ecNumber evidence="11">3.4.24.-</ecNumber>
    </recommendedName>
</protein>
<evidence type="ECO:0000256" key="6">
    <source>
        <dbReference type="ARBA" id="ARBA00022801"/>
    </source>
</evidence>
<evidence type="ECO:0000256" key="11">
    <source>
        <dbReference type="RuleBase" id="RU362031"/>
    </source>
</evidence>
<dbReference type="SMART" id="SM00228">
    <property type="entry name" value="PDZ"/>
    <property type="match status" value="1"/>
</dbReference>
<evidence type="ECO:0000256" key="4">
    <source>
        <dbReference type="ARBA" id="ARBA00022670"/>
    </source>
</evidence>
<keyword evidence="9 11" id="KW-0482">Metalloprotease</keyword>
<dbReference type="NCBIfam" id="TIGR00054">
    <property type="entry name" value="RIP metalloprotease RseP"/>
    <property type="match status" value="1"/>
</dbReference>
<dbReference type="GO" id="GO:0004222">
    <property type="term" value="F:metalloendopeptidase activity"/>
    <property type="evidence" value="ECO:0007669"/>
    <property type="project" value="InterPro"/>
</dbReference>
<evidence type="ECO:0000313" key="14">
    <source>
        <dbReference type="Proteomes" id="UP000294593"/>
    </source>
</evidence>
<accession>A0A4V3CW14</accession>
<dbReference type="CDD" id="cd23081">
    <property type="entry name" value="cpPDZ_EcRseP-like"/>
    <property type="match status" value="1"/>
</dbReference>
<dbReference type="PANTHER" id="PTHR42837">
    <property type="entry name" value="REGULATOR OF SIGMA-E PROTEASE RSEP"/>
    <property type="match status" value="1"/>
</dbReference>
<keyword evidence="14" id="KW-1185">Reference proteome</keyword>
<dbReference type="SUPFAM" id="SSF50156">
    <property type="entry name" value="PDZ domain-like"/>
    <property type="match status" value="1"/>
</dbReference>
<feature type="transmembrane region" description="Helical" evidence="11">
    <location>
        <begin position="431"/>
        <end position="448"/>
    </location>
</feature>
<comment type="subcellular location">
    <subcellularLocation>
        <location evidence="2">Membrane</location>
        <topology evidence="2">Multi-pass membrane protein</topology>
    </subcellularLocation>
</comment>
<evidence type="ECO:0000256" key="9">
    <source>
        <dbReference type="ARBA" id="ARBA00023049"/>
    </source>
</evidence>
<dbReference type="EC" id="3.4.24.-" evidence="11"/>
<dbReference type="InterPro" id="IPR004387">
    <property type="entry name" value="Pept_M50_Zn"/>
</dbReference>
<keyword evidence="4 13" id="KW-0645">Protease</keyword>
<dbReference type="GO" id="GO:0006508">
    <property type="term" value="P:proteolysis"/>
    <property type="evidence" value="ECO:0007669"/>
    <property type="project" value="UniProtKB-KW"/>
</dbReference>
<feature type="domain" description="PDZ" evidence="12">
    <location>
        <begin position="205"/>
        <end position="274"/>
    </location>
</feature>